<gene>
    <name evidence="3" type="ORF">OXX778_LOCUS3204</name>
</gene>
<evidence type="ECO:0000313" key="4">
    <source>
        <dbReference type="Proteomes" id="UP000663879"/>
    </source>
</evidence>
<organism evidence="3 4">
    <name type="scientific">Brachionus calyciflorus</name>
    <dbReference type="NCBI Taxonomy" id="104777"/>
    <lineage>
        <taxon>Eukaryota</taxon>
        <taxon>Metazoa</taxon>
        <taxon>Spiralia</taxon>
        <taxon>Gnathifera</taxon>
        <taxon>Rotifera</taxon>
        <taxon>Eurotatoria</taxon>
        <taxon>Monogononta</taxon>
        <taxon>Pseudotrocha</taxon>
        <taxon>Ploima</taxon>
        <taxon>Brachionidae</taxon>
        <taxon>Brachionus</taxon>
    </lineage>
</organism>
<dbReference type="InterPro" id="IPR003819">
    <property type="entry name" value="TauD/TfdA-like"/>
</dbReference>
<dbReference type="Pfam" id="PF02668">
    <property type="entry name" value="TauD"/>
    <property type="match status" value="1"/>
</dbReference>
<name>A0A813NJI0_9BILA</name>
<evidence type="ECO:0000256" key="1">
    <source>
        <dbReference type="ARBA" id="ARBA00023002"/>
    </source>
</evidence>
<dbReference type="AlphaFoldDB" id="A0A813NJI0"/>
<dbReference type="EMBL" id="CAJNOC010000276">
    <property type="protein sequence ID" value="CAF0737423.1"/>
    <property type="molecule type" value="Genomic_DNA"/>
</dbReference>
<dbReference type="Proteomes" id="UP000663879">
    <property type="component" value="Unassembled WGS sequence"/>
</dbReference>
<dbReference type="Gene3D" id="3.60.130.10">
    <property type="entry name" value="Clavaminate synthase-like"/>
    <property type="match status" value="1"/>
</dbReference>
<feature type="domain" description="TauD/TfdA-like" evidence="2">
    <location>
        <begin position="21"/>
        <end position="315"/>
    </location>
</feature>
<dbReference type="InterPro" id="IPR042098">
    <property type="entry name" value="TauD-like_sf"/>
</dbReference>
<dbReference type="PANTHER" id="PTHR10696:SF21">
    <property type="entry name" value="TAUD_TFDA-LIKE DOMAIN-CONTAINING PROTEIN"/>
    <property type="match status" value="1"/>
</dbReference>
<sequence>MQKIAINEQRILNQTEFPLIFGPQTENITLENTLGYISENLDTILNELKNHGAILFRGFPINDAKDFNDFCLSFGWEDLPYIGGAAVRKNVYGVVFTANEAPPDQPIPFHHEMAQVPKFPSHLFFYCDVEPSEGGETPLCLSNAVYERINSERPEFIEKLRSLGVKYTRVLPDYDDPSSPIGRSWRSTFMTESKEEAEKKCIEHGGSYEWLENDCLKTVSQIFDPIRLDERTGKLTWFNSIVAVYYGWKDSRNTPETAITYGDGTPLNLEDVKFSKEVLDELCVSIKWKKSDVILVDNRQVLHARNSFVPPRRILAALFQ</sequence>
<accession>A0A813NJI0</accession>
<proteinExistence type="predicted"/>
<dbReference type="GO" id="GO:0016491">
    <property type="term" value="F:oxidoreductase activity"/>
    <property type="evidence" value="ECO:0007669"/>
    <property type="project" value="UniProtKB-KW"/>
</dbReference>
<evidence type="ECO:0000313" key="3">
    <source>
        <dbReference type="EMBL" id="CAF0737423.1"/>
    </source>
</evidence>
<keyword evidence="4" id="KW-1185">Reference proteome</keyword>
<protein>
    <recommendedName>
        <fullName evidence="2">TauD/TfdA-like domain-containing protein</fullName>
    </recommendedName>
</protein>
<comment type="caution">
    <text evidence="3">The sequence shown here is derived from an EMBL/GenBank/DDBJ whole genome shotgun (WGS) entry which is preliminary data.</text>
</comment>
<keyword evidence="1" id="KW-0560">Oxidoreductase</keyword>
<dbReference type="SUPFAM" id="SSF51197">
    <property type="entry name" value="Clavaminate synthase-like"/>
    <property type="match status" value="1"/>
</dbReference>
<dbReference type="InterPro" id="IPR050411">
    <property type="entry name" value="AlphaKG_dependent_hydroxylases"/>
</dbReference>
<dbReference type="PANTHER" id="PTHR10696">
    <property type="entry name" value="GAMMA-BUTYROBETAINE HYDROXYLASE-RELATED"/>
    <property type="match status" value="1"/>
</dbReference>
<reference evidence="3" key="1">
    <citation type="submission" date="2021-02" db="EMBL/GenBank/DDBJ databases">
        <authorList>
            <person name="Nowell W R."/>
        </authorList>
    </citation>
    <scope>NUCLEOTIDE SEQUENCE</scope>
    <source>
        <strain evidence="3">Ploen Becks lab</strain>
    </source>
</reference>
<evidence type="ECO:0000259" key="2">
    <source>
        <dbReference type="Pfam" id="PF02668"/>
    </source>
</evidence>
<dbReference type="OrthoDB" id="408743at2759"/>